<keyword evidence="13" id="KW-1278">Translocase</keyword>
<keyword evidence="11" id="KW-0067">ATP-binding</keyword>
<evidence type="ECO:0000256" key="4">
    <source>
        <dbReference type="ARBA" id="ARBA00012786"/>
    </source>
</evidence>
<dbReference type="InterPro" id="IPR018303">
    <property type="entry name" value="ATPase_P-typ_P_site"/>
</dbReference>
<feature type="region of interest" description="Disordered" evidence="19">
    <location>
        <begin position="452"/>
        <end position="478"/>
    </location>
</feature>
<dbReference type="PATRIC" id="fig|1681.53.peg.1910"/>
<comment type="function">
    <text evidence="1">Mediates magnesium influx to the cytosol.</text>
</comment>
<evidence type="ECO:0000256" key="20">
    <source>
        <dbReference type="SAM" id="Phobius"/>
    </source>
</evidence>
<dbReference type="PRINTS" id="PR01836">
    <property type="entry name" value="MGATPASE"/>
</dbReference>
<dbReference type="InterPro" id="IPR008250">
    <property type="entry name" value="ATPase_P-typ_transduc_dom_A_sf"/>
</dbReference>
<dbReference type="AlphaFoldDB" id="A0A133KKS6"/>
<feature type="transmembrane region" description="Helical" evidence="20">
    <location>
        <begin position="793"/>
        <end position="814"/>
    </location>
</feature>
<dbReference type="InterPro" id="IPR023214">
    <property type="entry name" value="HAD_sf"/>
</dbReference>
<keyword evidence="8" id="KW-0597">Phosphoprotein</keyword>
<keyword evidence="15 20" id="KW-0472">Membrane</keyword>
<keyword evidence="7" id="KW-0997">Cell inner membrane</keyword>
<keyword evidence="9 20" id="KW-0812">Transmembrane</keyword>
<evidence type="ECO:0000256" key="10">
    <source>
        <dbReference type="ARBA" id="ARBA00022741"/>
    </source>
</evidence>
<evidence type="ECO:0000256" key="8">
    <source>
        <dbReference type="ARBA" id="ARBA00022553"/>
    </source>
</evidence>
<dbReference type="RefSeq" id="WP_061086185.1">
    <property type="nucleotide sequence ID" value="NZ_JASOPT010000001.1"/>
</dbReference>
<evidence type="ECO:0000256" key="7">
    <source>
        <dbReference type="ARBA" id="ARBA00022519"/>
    </source>
</evidence>
<evidence type="ECO:0000256" key="6">
    <source>
        <dbReference type="ARBA" id="ARBA00022475"/>
    </source>
</evidence>
<protein>
    <recommendedName>
        <fullName evidence="5">Magnesium-transporting ATPase, P-type 1</fullName>
        <ecNumber evidence="4">7.2.2.14</ecNumber>
    </recommendedName>
    <alternativeName>
        <fullName evidence="16">Mg(2+) transport ATPase, P-type 1</fullName>
    </alternativeName>
</protein>
<feature type="transmembrane region" description="Helical" evidence="20">
    <location>
        <begin position="826"/>
        <end position="851"/>
    </location>
</feature>
<dbReference type="InterPro" id="IPR023298">
    <property type="entry name" value="ATPase_P-typ_TM_dom_sf"/>
</dbReference>
<sequence length="929" mass="99398">MNTLRLIRWRGERHASITQRLNFAAHATPEATLALVYAHESGLEPDEVRQARRAYGGNTIPAPDVHESPARRLVRAFMNPFIGVLMLLALTSFVCSLAQRGIVTSGTTAANGGGTPVTVGIILLMAVVSGLIRYVHDSRSSHAATALATMVSTTATVRRVGAGERQIPSEELVVGDIVTLSAGDIVPADCKLLESRDLRIAQGALTGESMPVRKDAAALLAAGARDTALTDAACLVFMGTTVISGSALAVVIATGRSALFGGLSRAFQWQRPRTRFERGMNSTSWMLMAFTAVTVPVSMLVTGIAGGDWLQALLFGVSVAVGLTPEMLPLIVTVCLSRGARTMASGKAIVRRLDAIETLGGMDVLCVDKTGTLTSGVIKLDRAQSMSGLNSSYVLHAAWLTTLIPHTTSNPWDDAIVAAEGDSANDTGDVQVEGGTPFDPIRRRATVIVAKSHHRADREHTGGSDISETSGAGAGTSGNVSRIMVVKGAVSEMLPRCDTVMRNGTAEPLTDRLRGTYKRLMADKATHGYRVLLVAQRSVTDQTTVQDDRALTLLGYLTFLDLPKPDAADTIAHMHNAGITVTMLTGDEPQVARTVARKVGINARRVVTGRTLDDMTDTALGTELRRVNVFAKLTPEHKARIVSLLRREGHCVGYMGDGVNDLPAMHASEIAISASTGSEAVRQSADVMLTHKNLDVLLRGITQSRRTCVNMMKYIKLALSSNFGNIISVMIAGAFLPFVPMAPVQMVLLNLIYDLACLAIPWDRVDGDVLRSPARWDTASIARFMSRFGPVSSLFDMVTFTVLLTLLCPAVAGGRFPELHGDGSRLLFVAAFQTGWFVVSMWTQITALHMLRTERVPFIGSRASVPLVCTSLAALTIATALPFTPVGAWMGFHVPPVSLFALLAIVIAGYAVTVLAVRTLYLHRQQPLL</sequence>
<dbReference type="SUPFAM" id="SSF56784">
    <property type="entry name" value="HAD-like"/>
    <property type="match status" value="1"/>
</dbReference>
<dbReference type="InterPro" id="IPR044492">
    <property type="entry name" value="P_typ_ATPase_HD_dom"/>
</dbReference>
<dbReference type="Pfam" id="PF00122">
    <property type="entry name" value="E1-E2_ATPase"/>
    <property type="match status" value="1"/>
</dbReference>
<feature type="transmembrane region" description="Helical" evidence="20">
    <location>
        <begin position="81"/>
        <end position="102"/>
    </location>
</feature>
<dbReference type="Gene3D" id="1.20.1110.10">
    <property type="entry name" value="Calcium-transporting ATPase, transmembrane domain"/>
    <property type="match status" value="2"/>
</dbReference>
<accession>A0A133KKS6</accession>
<comment type="catalytic activity">
    <reaction evidence="17">
        <text>Mg(2+)(out) + ATP + H2O = Mg(2+)(in) + ADP + phosphate + H(+)</text>
        <dbReference type="Rhea" id="RHEA:10260"/>
        <dbReference type="ChEBI" id="CHEBI:15377"/>
        <dbReference type="ChEBI" id="CHEBI:15378"/>
        <dbReference type="ChEBI" id="CHEBI:18420"/>
        <dbReference type="ChEBI" id="CHEBI:30616"/>
        <dbReference type="ChEBI" id="CHEBI:43474"/>
        <dbReference type="ChEBI" id="CHEBI:456216"/>
        <dbReference type="EC" id="7.2.2.14"/>
    </reaction>
</comment>
<evidence type="ECO:0000256" key="5">
    <source>
        <dbReference type="ARBA" id="ARBA00013555"/>
    </source>
</evidence>
<name>A0A133KKS6_BIFBI</name>
<feature type="domain" description="Cation-transporting P-type ATPase N-terminal" evidence="21">
    <location>
        <begin position="23"/>
        <end position="97"/>
    </location>
</feature>
<reference evidence="22 23" key="1">
    <citation type="submission" date="2016-01" db="EMBL/GenBank/DDBJ databases">
        <authorList>
            <person name="Oliw E.H."/>
        </authorList>
    </citation>
    <scope>NUCLEOTIDE SEQUENCE [LARGE SCALE GENOMIC DNA]</scope>
    <source>
        <strain evidence="22 23">MJR8628B</strain>
    </source>
</reference>
<evidence type="ECO:0000256" key="14">
    <source>
        <dbReference type="ARBA" id="ARBA00022989"/>
    </source>
</evidence>
<evidence type="ECO:0000256" key="18">
    <source>
        <dbReference type="ARBA" id="ARBA00049360"/>
    </source>
</evidence>
<feature type="transmembrane region" description="Helical" evidence="20">
    <location>
        <begin position="285"/>
        <end position="306"/>
    </location>
</feature>
<dbReference type="SFLD" id="SFLDS00003">
    <property type="entry name" value="Haloacid_Dehalogenase"/>
    <property type="match status" value="1"/>
</dbReference>
<dbReference type="Gene3D" id="3.40.50.1000">
    <property type="entry name" value="HAD superfamily/HAD-like"/>
    <property type="match status" value="2"/>
</dbReference>
<keyword evidence="10" id="KW-0547">Nucleotide-binding</keyword>
<evidence type="ECO:0000313" key="23">
    <source>
        <dbReference type="Proteomes" id="UP000070092"/>
    </source>
</evidence>
<evidence type="ECO:0000256" key="3">
    <source>
        <dbReference type="ARBA" id="ARBA00008746"/>
    </source>
</evidence>
<organism evidence="22 23">
    <name type="scientific">Bifidobacterium bifidum</name>
    <dbReference type="NCBI Taxonomy" id="1681"/>
    <lineage>
        <taxon>Bacteria</taxon>
        <taxon>Bacillati</taxon>
        <taxon>Actinomycetota</taxon>
        <taxon>Actinomycetes</taxon>
        <taxon>Bifidobacteriales</taxon>
        <taxon>Bifidobacteriaceae</taxon>
        <taxon>Bifidobacterium</taxon>
    </lineage>
</organism>
<evidence type="ECO:0000256" key="16">
    <source>
        <dbReference type="ARBA" id="ARBA00029806"/>
    </source>
</evidence>
<keyword evidence="12" id="KW-0460">Magnesium</keyword>
<evidence type="ECO:0000256" key="13">
    <source>
        <dbReference type="ARBA" id="ARBA00022967"/>
    </source>
</evidence>
<dbReference type="InterPro" id="IPR023299">
    <property type="entry name" value="ATPase_P-typ_cyto_dom_N"/>
</dbReference>
<evidence type="ECO:0000256" key="12">
    <source>
        <dbReference type="ARBA" id="ARBA00022842"/>
    </source>
</evidence>
<dbReference type="Pfam" id="PF00690">
    <property type="entry name" value="Cation_ATPase_N"/>
    <property type="match status" value="1"/>
</dbReference>
<dbReference type="SUPFAM" id="SSF81665">
    <property type="entry name" value="Calcium ATPase, transmembrane domain M"/>
    <property type="match status" value="1"/>
</dbReference>
<evidence type="ECO:0000256" key="9">
    <source>
        <dbReference type="ARBA" id="ARBA00022692"/>
    </source>
</evidence>
<feature type="transmembrane region" description="Helical" evidence="20">
    <location>
        <begin position="863"/>
        <end position="885"/>
    </location>
</feature>
<dbReference type="PANTHER" id="PTHR42861">
    <property type="entry name" value="CALCIUM-TRANSPORTING ATPASE"/>
    <property type="match status" value="1"/>
</dbReference>
<evidence type="ECO:0000259" key="21">
    <source>
        <dbReference type="SMART" id="SM00831"/>
    </source>
</evidence>
<dbReference type="Gene3D" id="3.40.1110.10">
    <property type="entry name" value="Calcium-transporting ATPase, cytoplasmic domain N"/>
    <property type="match status" value="1"/>
</dbReference>
<comment type="subcellular location">
    <subcellularLocation>
        <location evidence="2">Cell inner membrane</location>
        <topology evidence="2">Multi-pass membrane protein</topology>
    </subcellularLocation>
</comment>
<dbReference type="SMART" id="SM00831">
    <property type="entry name" value="Cation_ATPase_N"/>
    <property type="match status" value="1"/>
</dbReference>
<evidence type="ECO:0000313" key="22">
    <source>
        <dbReference type="EMBL" id="KWZ80106.1"/>
    </source>
</evidence>
<dbReference type="InterPro" id="IPR059000">
    <property type="entry name" value="ATPase_P-type_domA"/>
</dbReference>
<dbReference type="InterPro" id="IPR006068">
    <property type="entry name" value="ATPase_P-typ_cation-transptr_C"/>
</dbReference>
<feature type="transmembrane region" description="Helical" evidence="20">
    <location>
        <begin position="714"/>
        <end position="736"/>
    </location>
</feature>
<dbReference type="InterPro" id="IPR006415">
    <property type="entry name" value="P-type_ATPase_IIIB"/>
</dbReference>
<comment type="similarity">
    <text evidence="3">Belongs to the cation transport ATPase (P-type) (TC 3.A.3) family. Type IIIB subfamily.</text>
</comment>
<evidence type="ECO:0000256" key="1">
    <source>
        <dbReference type="ARBA" id="ARBA00003954"/>
    </source>
</evidence>
<dbReference type="SFLD" id="SFLDG00002">
    <property type="entry name" value="C1.7:_P-type_atpase_like"/>
    <property type="match status" value="1"/>
</dbReference>
<keyword evidence="6" id="KW-1003">Cell membrane</keyword>
<dbReference type="GO" id="GO:0005524">
    <property type="term" value="F:ATP binding"/>
    <property type="evidence" value="ECO:0007669"/>
    <property type="project" value="UniProtKB-KW"/>
</dbReference>
<evidence type="ECO:0000256" key="19">
    <source>
        <dbReference type="SAM" id="MobiDB-lite"/>
    </source>
</evidence>
<evidence type="ECO:0000256" key="15">
    <source>
        <dbReference type="ARBA" id="ARBA00023136"/>
    </source>
</evidence>
<feature type="transmembrane region" description="Helical" evidence="20">
    <location>
        <begin position="312"/>
        <end position="336"/>
    </location>
</feature>
<dbReference type="EC" id="7.2.2.14" evidence="4"/>
<feature type="transmembrane region" description="Helical" evidence="20">
    <location>
        <begin position="897"/>
        <end position="921"/>
    </location>
</feature>
<evidence type="ECO:0000256" key="2">
    <source>
        <dbReference type="ARBA" id="ARBA00004429"/>
    </source>
</evidence>
<comment type="catalytic activity">
    <reaction evidence="18">
        <text>ATP + H2O = ADP + phosphate + H(+)</text>
        <dbReference type="Rhea" id="RHEA:13065"/>
        <dbReference type="ChEBI" id="CHEBI:15377"/>
        <dbReference type="ChEBI" id="CHEBI:15378"/>
        <dbReference type="ChEBI" id="CHEBI:30616"/>
        <dbReference type="ChEBI" id="CHEBI:43474"/>
        <dbReference type="ChEBI" id="CHEBI:456216"/>
    </reaction>
</comment>
<keyword evidence="14 20" id="KW-1133">Transmembrane helix</keyword>
<evidence type="ECO:0000256" key="17">
    <source>
        <dbReference type="ARBA" id="ARBA00047295"/>
    </source>
</evidence>
<dbReference type="Gene3D" id="2.70.150.10">
    <property type="entry name" value="Calcium-transporting ATPase, cytoplasmic transduction domain A"/>
    <property type="match status" value="1"/>
</dbReference>
<dbReference type="SUPFAM" id="SSF81653">
    <property type="entry name" value="Calcium ATPase, transduction domain A"/>
    <property type="match status" value="1"/>
</dbReference>
<dbReference type="InterPro" id="IPR036412">
    <property type="entry name" value="HAD-like_sf"/>
</dbReference>
<dbReference type="GO" id="GO:0016887">
    <property type="term" value="F:ATP hydrolysis activity"/>
    <property type="evidence" value="ECO:0007669"/>
    <property type="project" value="InterPro"/>
</dbReference>
<dbReference type="PROSITE" id="PS00154">
    <property type="entry name" value="ATPASE_E1_E2"/>
    <property type="match status" value="1"/>
</dbReference>
<proteinExistence type="inferred from homology"/>
<evidence type="ECO:0000256" key="11">
    <source>
        <dbReference type="ARBA" id="ARBA00022840"/>
    </source>
</evidence>
<dbReference type="Pfam" id="PF00702">
    <property type="entry name" value="Hydrolase"/>
    <property type="match status" value="1"/>
</dbReference>
<dbReference type="SFLD" id="SFLDF00027">
    <property type="entry name" value="p-type_atpase"/>
    <property type="match status" value="1"/>
</dbReference>
<gene>
    <name evidence="22" type="ORF">HMPREF3196_01961</name>
</gene>
<dbReference type="Pfam" id="PF00689">
    <property type="entry name" value="Cation_ATPase_C"/>
    <property type="match status" value="1"/>
</dbReference>
<dbReference type="InterPro" id="IPR001757">
    <property type="entry name" value="P_typ_ATPase"/>
</dbReference>
<dbReference type="InterPro" id="IPR004014">
    <property type="entry name" value="ATPase_P-typ_cation-transptr_N"/>
</dbReference>
<comment type="caution">
    <text evidence="22">The sequence shown here is derived from an EMBL/GenBank/DDBJ whole genome shotgun (WGS) entry which is preliminary data.</text>
</comment>
<dbReference type="EMBL" id="LRPO01000053">
    <property type="protein sequence ID" value="KWZ80106.1"/>
    <property type="molecule type" value="Genomic_DNA"/>
</dbReference>
<dbReference type="GO" id="GO:0005886">
    <property type="term" value="C:plasma membrane"/>
    <property type="evidence" value="ECO:0007669"/>
    <property type="project" value="UniProtKB-SubCell"/>
</dbReference>
<dbReference type="Proteomes" id="UP000070092">
    <property type="component" value="Unassembled WGS sequence"/>
</dbReference>
<feature type="transmembrane region" description="Helical" evidence="20">
    <location>
        <begin position="114"/>
        <end position="135"/>
    </location>
</feature>
<dbReference type="NCBIfam" id="TIGR01494">
    <property type="entry name" value="ATPase_P-type"/>
    <property type="match status" value="2"/>
</dbReference>
<dbReference type="GO" id="GO:0015444">
    <property type="term" value="F:P-type magnesium transporter activity"/>
    <property type="evidence" value="ECO:0007669"/>
    <property type="project" value="UniProtKB-EC"/>
</dbReference>